<evidence type="ECO:0000256" key="2">
    <source>
        <dbReference type="ARBA" id="ARBA00005466"/>
    </source>
</evidence>
<dbReference type="EMBL" id="JAPDOD010000001">
    <property type="protein sequence ID" value="MDA0159073.1"/>
    <property type="molecule type" value="Genomic_DNA"/>
</dbReference>
<dbReference type="InterPro" id="IPR016169">
    <property type="entry name" value="FAD-bd_PCMH_sub2"/>
</dbReference>
<proteinExistence type="inferred from homology"/>
<accession>A0A9X3S2X2</accession>
<keyword evidence="8" id="KW-1185">Reference proteome</keyword>
<keyword evidence="3" id="KW-0285">Flavoprotein</keyword>
<comment type="caution">
    <text evidence="7">The sequence shown here is derived from an EMBL/GenBank/DDBJ whole genome shotgun (WGS) entry which is preliminary data.</text>
</comment>
<keyword evidence="4" id="KW-0274">FAD</keyword>
<dbReference type="Pfam" id="PF01565">
    <property type="entry name" value="FAD_binding_4"/>
    <property type="match status" value="1"/>
</dbReference>
<dbReference type="InterPro" id="IPR006093">
    <property type="entry name" value="Oxy_OxRdtase_FAD_BS"/>
</dbReference>
<dbReference type="InterPro" id="IPR036318">
    <property type="entry name" value="FAD-bd_PCMH-like_sf"/>
</dbReference>
<dbReference type="InterPro" id="IPR050416">
    <property type="entry name" value="FAD-linked_Oxidoreductase"/>
</dbReference>
<evidence type="ECO:0000256" key="4">
    <source>
        <dbReference type="ARBA" id="ARBA00022827"/>
    </source>
</evidence>
<dbReference type="PROSITE" id="PS00862">
    <property type="entry name" value="OX2_COVAL_FAD"/>
    <property type="match status" value="1"/>
</dbReference>
<evidence type="ECO:0000256" key="3">
    <source>
        <dbReference type="ARBA" id="ARBA00022630"/>
    </source>
</evidence>
<evidence type="ECO:0000256" key="1">
    <source>
        <dbReference type="ARBA" id="ARBA00001974"/>
    </source>
</evidence>
<protein>
    <submittedName>
        <fullName evidence="7">FAD-binding oxidoreductase</fullName>
    </submittedName>
</protein>
<evidence type="ECO:0000313" key="8">
    <source>
        <dbReference type="Proteomes" id="UP001149140"/>
    </source>
</evidence>
<dbReference type="PANTHER" id="PTHR42973">
    <property type="entry name" value="BINDING OXIDOREDUCTASE, PUTATIVE (AFU_ORTHOLOGUE AFUA_1G17690)-RELATED"/>
    <property type="match status" value="1"/>
</dbReference>
<evidence type="ECO:0000259" key="6">
    <source>
        <dbReference type="PROSITE" id="PS51387"/>
    </source>
</evidence>
<dbReference type="GO" id="GO:0016491">
    <property type="term" value="F:oxidoreductase activity"/>
    <property type="evidence" value="ECO:0007669"/>
    <property type="project" value="UniProtKB-KW"/>
</dbReference>
<dbReference type="PANTHER" id="PTHR42973:SF39">
    <property type="entry name" value="FAD-BINDING PCMH-TYPE DOMAIN-CONTAINING PROTEIN"/>
    <property type="match status" value="1"/>
</dbReference>
<keyword evidence="5" id="KW-0560">Oxidoreductase</keyword>
<dbReference type="InterPro" id="IPR016167">
    <property type="entry name" value="FAD-bd_PCMH_sub1"/>
</dbReference>
<feature type="domain" description="FAD-binding PCMH-type" evidence="6">
    <location>
        <begin position="23"/>
        <end position="195"/>
    </location>
</feature>
<gene>
    <name evidence="7" type="ORF">OM076_02250</name>
</gene>
<name>A0A9X3S2X2_9ACTN</name>
<dbReference type="PROSITE" id="PS51387">
    <property type="entry name" value="FAD_PCMH"/>
    <property type="match status" value="1"/>
</dbReference>
<comment type="cofactor">
    <cofactor evidence="1">
        <name>FAD</name>
        <dbReference type="ChEBI" id="CHEBI:57692"/>
    </cofactor>
</comment>
<dbReference type="InterPro" id="IPR016166">
    <property type="entry name" value="FAD-bd_PCMH"/>
</dbReference>
<dbReference type="Gene3D" id="3.30.43.10">
    <property type="entry name" value="Uridine Diphospho-n-acetylenolpyruvylglucosamine Reductase, domain 2"/>
    <property type="match status" value="1"/>
</dbReference>
<dbReference type="Gene3D" id="3.30.465.10">
    <property type="match status" value="1"/>
</dbReference>
<dbReference type="AlphaFoldDB" id="A0A9X3S2X2"/>
<dbReference type="Proteomes" id="UP001149140">
    <property type="component" value="Unassembled WGS sequence"/>
</dbReference>
<dbReference type="SUPFAM" id="SSF56176">
    <property type="entry name" value="FAD-binding/transporter-associated domain-like"/>
    <property type="match status" value="1"/>
</dbReference>
<evidence type="ECO:0000256" key="5">
    <source>
        <dbReference type="ARBA" id="ARBA00023002"/>
    </source>
</evidence>
<reference evidence="7" key="1">
    <citation type="submission" date="2022-10" db="EMBL/GenBank/DDBJ databases">
        <title>The WGS of Solirubrobacter ginsenosidimutans DSM 21036.</title>
        <authorList>
            <person name="Jiang Z."/>
        </authorList>
    </citation>
    <scope>NUCLEOTIDE SEQUENCE</scope>
    <source>
        <strain evidence="7">DSM 21036</strain>
    </source>
</reference>
<comment type="similarity">
    <text evidence="2">Belongs to the oxygen-dependent FAD-linked oxidoreductase family.</text>
</comment>
<sequence>MIAPGDPGFREAAVGRVFNARKPSRTPAGVVFPETEAEVVDAVRLARTRGRQVSIRSGGHSWAAWSVRDGALLIDLGGMRELTFDADTGIATASPAVKGGVELTPFLAEHGRMFPGGHCETVGLGGFLLQGGQGWNSRRWGWGCENVVGIDVVTADGELVHANEAQHADLFWAARGSGPGFFGVVTRFHLRTHPAEPMFHDTRVFALDDLEPLLHWLHDVLPQLGVAVEPVVAATRVGRPETVLLLHTTFTGDQDPLLDTVPCRALEHFHGPTTIAEENVAMTLQNPEGYRYAADSQWTDADAATLYPLLRDLYAELPTEHSFSIWYGWAPARRLPDMAFSLERNVYLATYAIWSDAAADERHRDWVHGHHARLAEVGDGVYLGDSDFSRRPDAFMAEPNRARLEEIRARRDPDGLFVSYEMGR</sequence>
<dbReference type="RefSeq" id="WP_270037729.1">
    <property type="nucleotide sequence ID" value="NZ_JAPDOD010000001.1"/>
</dbReference>
<dbReference type="Gene3D" id="3.40.462.20">
    <property type="match status" value="1"/>
</dbReference>
<evidence type="ECO:0000313" key="7">
    <source>
        <dbReference type="EMBL" id="MDA0159073.1"/>
    </source>
</evidence>
<organism evidence="7 8">
    <name type="scientific">Solirubrobacter ginsenosidimutans</name>
    <dbReference type="NCBI Taxonomy" id="490573"/>
    <lineage>
        <taxon>Bacteria</taxon>
        <taxon>Bacillati</taxon>
        <taxon>Actinomycetota</taxon>
        <taxon>Thermoleophilia</taxon>
        <taxon>Solirubrobacterales</taxon>
        <taxon>Solirubrobacteraceae</taxon>
        <taxon>Solirubrobacter</taxon>
    </lineage>
</organism>
<dbReference type="GO" id="GO:0071949">
    <property type="term" value="F:FAD binding"/>
    <property type="evidence" value="ECO:0007669"/>
    <property type="project" value="InterPro"/>
</dbReference>
<dbReference type="InterPro" id="IPR006094">
    <property type="entry name" value="Oxid_FAD_bind_N"/>
</dbReference>